<protein>
    <submittedName>
        <fullName evidence="2">Uncharacterized protein</fullName>
    </submittedName>
</protein>
<evidence type="ECO:0000313" key="2">
    <source>
        <dbReference type="EMBL" id="KAK3275896.1"/>
    </source>
</evidence>
<feature type="region of interest" description="Disordered" evidence="1">
    <location>
        <begin position="1"/>
        <end position="54"/>
    </location>
</feature>
<sequence>MGGAAAEAVARLMSGAGRRGPQGRRSEPVRAEAARARWPGAMTPMGGAMGRRGACGPRKLMGGAGRRGAARLTAALGPLRAERGADER</sequence>
<feature type="compositionally biased region" description="Low complexity" evidence="1">
    <location>
        <begin position="39"/>
        <end position="54"/>
    </location>
</feature>
<dbReference type="AlphaFoldDB" id="A0AAE0L8C8"/>
<keyword evidence="3" id="KW-1185">Reference proteome</keyword>
<evidence type="ECO:0000256" key="1">
    <source>
        <dbReference type="SAM" id="MobiDB-lite"/>
    </source>
</evidence>
<dbReference type="EMBL" id="LGRX02006946">
    <property type="protein sequence ID" value="KAK3275896.1"/>
    <property type="molecule type" value="Genomic_DNA"/>
</dbReference>
<organism evidence="2 3">
    <name type="scientific">Cymbomonas tetramitiformis</name>
    <dbReference type="NCBI Taxonomy" id="36881"/>
    <lineage>
        <taxon>Eukaryota</taxon>
        <taxon>Viridiplantae</taxon>
        <taxon>Chlorophyta</taxon>
        <taxon>Pyramimonadophyceae</taxon>
        <taxon>Pyramimonadales</taxon>
        <taxon>Pyramimonadaceae</taxon>
        <taxon>Cymbomonas</taxon>
    </lineage>
</organism>
<evidence type="ECO:0000313" key="3">
    <source>
        <dbReference type="Proteomes" id="UP001190700"/>
    </source>
</evidence>
<dbReference type="Proteomes" id="UP001190700">
    <property type="component" value="Unassembled WGS sequence"/>
</dbReference>
<gene>
    <name evidence="2" type="ORF">CYMTET_16000</name>
</gene>
<reference evidence="2 3" key="1">
    <citation type="journal article" date="2015" name="Genome Biol. Evol.">
        <title>Comparative Genomics of a Bacterivorous Green Alga Reveals Evolutionary Causalities and Consequences of Phago-Mixotrophic Mode of Nutrition.</title>
        <authorList>
            <person name="Burns J.A."/>
            <person name="Paasch A."/>
            <person name="Narechania A."/>
            <person name="Kim E."/>
        </authorList>
    </citation>
    <scope>NUCLEOTIDE SEQUENCE [LARGE SCALE GENOMIC DNA]</scope>
    <source>
        <strain evidence="2 3">PLY_AMNH</strain>
    </source>
</reference>
<feature type="compositionally biased region" description="Basic and acidic residues" evidence="1">
    <location>
        <begin position="24"/>
        <end position="35"/>
    </location>
</feature>
<proteinExistence type="predicted"/>
<accession>A0AAE0L8C8</accession>
<comment type="caution">
    <text evidence="2">The sequence shown here is derived from an EMBL/GenBank/DDBJ whole genome shotgun (WGS) entry which is preliminary data.</text>
</comment>
<name>A0AAE0L8C8_9CHLO</name>